<reference evidence="1" key="1">
    <citation type="submission" date="2015-12" db="EMBL/GenBank/DDBJ databases">
        <title>Gene expression during late stages of embryo sac development: a critical building block for successful pollen-pistil interactions.</title>
        <authorList>
            <person name="Liu Y."/>
            <person name="Joly V."/>
            <person name="Sabar M."/>
            <person name="Matton D.P."/>
        </authorList>
    </citation>
    <scope>NUCLEOTIDE SEQUENCE</scope>
</reference>
<accession>A0A0V0GSW0</accession>
<protein>
    <submittedName>
        <fullName evidence="1">Putative ovule protein</fullName>
    </submittedName>
</protein>
<sequence>MLLFHLHWPWMINSAMYLLGNSKRNISLFNSYMLTPKTFFQFVEDQLLISARVGFSFLPAVQYPIRHLLRRSSS</sequence>
<name>A0A0V0GSW0_SOLCH</name>
<dbReference type="AlphaFoldDB" id="A0A0V0GSW0"/>
<proteinExistence type="predicted"/>
<organism evidence="1">
    <name type="scientific">Solanum chacoense</name>
    <name type="common">Chaco potato</name>
    <dbReference type="NCBI Taxonomy" id="4108"/>
    <lineage>
        <taxon>Eukaryota</taxon>
        <taxon>Viridiplantae</taxon>
        <taxon>Streptophyta</taxon>
        <taxon>Embryophyta</taxon>
        <taxon>Tracheophyta</taxon>
        <taxon>Spermatophyta</taxon>
        <taxon>Magnoliopsida</taxon>
        <taxon>eudicotyledons</taxon>
        <taxon>Gunneridae</taxon>
        <taxon>Pentapetalae</taxon>
        <taxon>asterids</taxon>
        <taxon>lamiids</taxon>
        <taxon>Solanales</taxon>
        <taxon>Solanaceae</taxon>
        <taxon>Solanoideae</taxon>
        <taxon>Solaneae</taxon>
        <taxon>Solanum</taxon>
    </lineage>
</organism>
<dbReference type="EMBL" id="GEDG01031555">
    <property type="protein sequence ID" value="JAP11311.1"/>
    <property type="molecule type" value="Transcribed_RNA"/>
</dbReference>
<evidence type="ECO:0000313" key="1">
    <source>
        <dbReference type="EMBL" id="JAP11311.1"/>
    </source>
</evidence>